<reference evidence="2 3" key="1">
    <citation type="journal article" date="2015" name="Genome Announc.">
        <title>Genome sequence and annotation of Trichoderma parareesei, the ancestor of the cellulase producer Trichoderma reesei.</title>
        <authorList>
            <person name="Yang D."/>
            <person name="Pomraning K."/>
            <person name="Kopchinskiy A."/>
            <person name="Karimi Aghcheh R."/>
            <person name="Atanasova L."/>
            <person name="Chenthamara K."/>
            <person name="Baker S.E."/>
            <person name="Zhang R."/>
            <person name="Shen Q."/>
            <person name="Freitag M."/>
            <person name="Kubicek C.P."/>
            <person name="Druzhinina I.S."/>
        </authorList>
    </citation>
    <scope>NUCLEOTIDE SEQUENCE [LARGE SCALE GENOMIC DNA]</scope>
    <source>
        <strain evidence="2 3">CBS 125925</strain>
    </source>
</reference>
<dbReference type="InterPro" id="IPR016181">
    <property type="entry name" value="Acyl_CoA_acyltransferase"/>
</dbReference>
<keyword evidence="3" id="KW-1185">Reference proteome</keyword>
<organism evidence="2 3">
    <name type="scientific">Trichoderma parareesei</name>
    <name type="common">Filamentous fungus</name>
    <dbReference type="NCBI Taxonomy" id="858221"/>
    <lineage>
        <taxon>Eukaryota</taxon>
        <taxon>Fungi</taxon>
        <taxon>Dikarya</taxon>
        <taxon>Ascomycota</taxon>
        <taxon>Pezizomycotina</taxon>
        <taxon>Sordariomycetes</taxon>
        <taxon>Hypocreomycetidae</taxon>
        <taxon>Hypocreales</taxon>
        <taxon>Hypocreaceae</taxon>
        <taxon>Trichoderma</taxon>
    </lineage>
</organism>
<dbReference type="OrthoDB" id="2744543at2759"/>
<dbReference type="InterPro" id="IPR052523">
    <property type="entry name" value="Trichothecene_AcTrans"/>
</dbReference>
<gene>
    <name evidence="2" type="ORF">A9Z42_0076540</name>
</gene>
<name>A0A2H3A4F4_TRIPA</name>
<dbReference type="InterPro" id="IPR000182">
    <property type="entry name" value="GNAT_dom"/>
</dbReference>
<dbReference type="CDD" id="cd04301">
    <property type="entry name" value="NAT_SF"/>
    <property type="match status" value="1"/>
</dbReference>
<dbReference type="EMBL" id="LFMI01000729">
    <property type="protein sequence ID" value="OTA06861.1"/>
    <property type="molecule type" value="Genomic_DNA"/>
</dbReference>
<proteinExistence type="predicted"/>
<evidence type="ECO:0000313" key="2">
    <source>
        <dbReference type="EMBL" id="OTA06861.1"/>
    </source>
</evidence>
<protein>
    <recommendedName>
        <fullName evidence="1">N-acetyltransferase domain-containing protein</fullName>
    </recommendedName>
</protein>
<dbReference type="AlphaFoldDB" id="A0A2H3A4F4"/>
<dbReference type="GO" id="GO:0016747">
    <property type="term" value="F:acyltransferase activity, transferring groups other than amino-acyl groups"/>
    <property type="evidence" value="ECO:0007669"/>
    <property type="project" value="InterPro"/>
</dbReference>
<dbReference type="PANTHER" id="PTHR42791:SF1">
    <property type="entry name" value="N-ACETYLTRANSFERASE DOMAIN-CONTAINING PROTEIN"/>
    <property type="match status" value="1"/>
</dbReference>
<dbReference type="Proteomes" id="UP000219286">
    <property type="component" value="Unassembled WGS sequence"/>
</dbReference>
<comment type="caution">
    <text evidence="2">The sequence shown here is derived from an EMBL/GenBank/DDBJ whole genome shotgun (WGS) entry which is preliminary data.</text>
</comment>
<accession>A0A2H3A4F4</accession>
<dbReference type="PROSITE" id="PS51186">
    <property type="entry name" value="GNAT"/>
    <property type="match status" value="1"/>
</dbReference>
<evidence type="ECO:0000313" key="3">
    <source>
        <dbReference type="Proteomes" id="UP000219286"/>
    </source>
</evidence>
<dbReference type="PANTHER" id="PTHR42791">
    <property type="entry name" value="GNAT FAMILY ACETYLTRANSFERASE"/>
    <property type="match status" value="1"/>
</dbReference>
<feature type="domain" description="N-acetyltransferase" evidence="1">
    <location>
        <begin position="3"/>
        <end position="161"/>
    </location>
</feature>
<dbReference type="Gene3D" id="3.40.630.30">
    <property type="match status" value="1"/>
</dbReference>
<dbReference type="SUPFAM" id="SSF55729">
    <property type="entry name" value="Acyl-CoA N-acyltransferases (Nat)"/>
    <property type="match status" value="1"/>
</dbReference>
<evidence type="ECO:0000259" key="1">
    <source>
        <dbReference type="PROSITE" id="PS51186"/>
    </source>
</evidence>
<dbReference type="Pfam" id="PF13508">
    <property type="entry name" value="Acetyltransf_7"/>
    <property type="match status" value="1"/>
</dbReference>
<sequence length="163" mass="17808">MSYTLYTLSEVKVSDADSIARHVEVPAMQNDGAESFLKVCSADDGSPVGFCEWTAIEQKGETTGDGRPKQALRRATWLPEMLDQGGWISLTFMAVRPGHQRQGVGSMMMQQFCNEADLHGRCAFVLAAPEAVGLYARFGFDIVGCVEGPQGTITSMLRRPRDS</sequence>